<dbReference type="PANTHER" id="PTHR43625:SF40">
    <property type="entry name" value="ALDO-KETO REDUCTASE YAKC [NADP(+)]"/>
    <property type="match status" value="1"/>
</dbReference>
<dbReference type="PRINTS" id="PR00069">
    <property type="entry name" value="ALDKETRDTASE"/>
</dbReference>
<evidence type="ECO:0000313" key="3">
    <source>
        <dbReference type="EMBL" id="GAA3397420.1"/>
    </source>
</evidence>
<evidence type="ECO:0000259" key="2">
    <source>
        <dbReference type="Pfam" id="PF00248"/>
    </source>
</evidence>
<dbReference type="InterPro" id="IPR036812">
    <property type="entry name" value="NAD(P)_OxRdtase_dom_sf"/>
</dbReference>
<dbReference type="Pfam" id="PF00248">
    <property type="entry name" value="Aldo_ket_red"/>
    <property type="match status" value="1"/>
</dbReference>
<keyword evidence="4" id="KW-1185">Reference proteome</keyword>
<dbReference type="InterPro" id="IPR020471">
    <property type="entry name" value="AKR"/>
</dbReference>
<dbReference type="InterPro" id="IPR023210">
    <property type="entry name" value="NADP_OxRdtase_dom"/>
</dbReference>
<dbReference type="SUPFAM" id="SSF51430">
    <property type="entry name" value="NAD(P)-linked oxidoreductase"/>
    <property type="match status" value="1"/>
</dbReference>
<reference evidence="4" key="1">
    <citation type="journal article" date="2019" name="Int. J. Syst. Evol. Microbiol.">
        <title>The Global Catalogue of Microorganisms (GCM) 10K type strain sequencing project: providing services to taxonomists for standard genome sequencing and annotation.</title>
        <authorList>
            <consortium name="The Broad Institute Genomics Platform"/>
            <consortium name="The Broad Institute Genome Sequencing Center for Infectious Disease"/>
            <person name="Wu L."/>
            <person name="Ma J."/>
        </authorList>
    </citation>
    <scope>NUCLEOTIDE SEQUENCE [LARGE SCALE GENOMIC DNA]</scope>
    <source>
        <strain evidence="4">JCM 9458</strain>
    </source>
</reference>
<organism evidence="3 4">
    <name type="scientific">Cryptosporangium minutisporangium</name>
    <dbReference type="NCBI Taxonomy" id="113569"/>
    <lineage>
        <taxon>Bacteria</taxon>
        <taxon>Bacillati</taxon>
        <taxon>Actinomycetota</taxon>
        <taxon>Actinomycetes</taxon>
        <taxon>Cryptosporangiales</taxon>
        <taxon>Cryptosporangiaceae</taxon>
        <taxon>Cryptosporangium</taxon>
    </lineage>
</organism>
<dbReference type="RefSeq" id="WP_345733311.1">
    <property type="nucleotide sequence ID" value="NZ_BAAAYN010000066.1"/>
</dbReference>
<keyword evidence="1" id="KW-0560">Oxidoreductase</keyword>
<name>A0ABP6TBP4_9ACTN</name>
<proteinExistence type="predicted"/>
<protein>
    <submittedName>
        <fullName evidence="3">Aldo/keto reductase</fullName>
    </submittedName>
</protein>
<dbReference type="Gene3D" id="3.20.20.100">
    <property type="entry name" value="NADP-dependent oxidoreductase domain"/>
    <property type="match status" value="1"/>
</dbReference>
<dbReference type="PROSITE" id="PS51257">
    <property type="entry name" value="PROKAR_LIPOPROTEIN"/>
    <property type="match status" value="1"/>
</dbReference>
<accession>A0ABP6TBP4</accession>
<gene>
    <name evidence="3" type="ORF">GCM10020369_77530</name>
</gene>
<dbReference type="Proteomes" id="UP001501676">
    <property type="component" value="Unassembled WGS sequence"/>
</dbReference>
<dbReference type="InterPro" id="IPR050791">
    <property type="entry name" value="Aldo-Keto_reductase"/>
</dbReference>
<evidence type="ECO:0000256" key="1">
    <source>
        <dbReference type="ARBA" id="ARBA00023002"/>
    </source>
</evidence>
<dbReference type="EMBL" id="BAAAYN010000066">
    <property type="protein sequence ID" value="GAA3397420.1"/>
    <property type="molecule type" value="Genomic_DNA"/>
</dbReference>
<comment type="caution">
    <text evidence="3">The sequence shown here is derived from an EMBL/GenBank/DDBJ whole genome shotgun (WGS) entry which is preliminary data.</text>
</comment>
<evidence type="ECO:0000313" key="4">
    <source>
        <dbReference type="Proteomes" id="UP001501676"/>
    </source>
</evidence>
<feature type="domain" description="NADP-dependent oxidoreductase" evidence="2">
    <location>
        <begin position="16"/>
        <end position="293"/>
    </location>
</feature>
<sequence length="303" mass="32497">MKARRLGIQGPQISAVGLGCAGLSWAYSESSRDDDVSVAVIHSALDHGVTFFDTADSYGGGHNEELVGRALRRHRHEVTLASKVGLRPGPGGLHPDGRPDHIETAIDATLYRLGDDVVDLYYLHQVDPDVPLADTWGAMASLVEKGKVRHLGLCEVTPEQAAEAHSIHPVTAIQSEFSLWTREPLEAGVLDWCRENDATFVPFAPLGRGSLTGAVTATRALAGDAAEPPNRALGLLREVAGRHWATPAQVALAWVLAQGEHVVPIPGTKHRRYLQENVGAARIELTPEDLDDLATAPVVATVR</sequence>
<dbReference type="PANTHER" id="PTHR43625">
    <property type="entry name" value="AFLATOXIN B1 ALDEHYDE REDUCTASE"/>
    <property type="match status" value="1"/>
</dbReference>